<dbReference type="PANTHER" id="PTHR21708">
    <property type="entry name" value="PROBABLE 2-DEHYDROPANTOATE 2-REDUCTASE"/>
    <property type="match status" value="1"/>
</dbReference>
<dbReference type="GO" id="GO:0005737">
    <property type="term" value="C:cytoplasm"/>
    <property type="evidence" value="ECO:0007669"/>
    <property type="project" value="TreeGrafter"/>
</dbReference>
<dbReference type="AlphaFoldDB" id="A0A7R7ELX4"/>
<dbReference type="InterPro" id="IPR051402">
    <property type="entry name" value="KPR-Related"/>
</dbReference>
<dbReference type="InterPro" id="IPR013332">
    <property type="entry name" value="KPR_N"/>
</dbReference>
<evidence type="ECO:0000259" key="2">
    <source>
        <dbReference type="Pfam" id="PF02558"/>
    </source>
</evidence>
<name>A0A7R7ELX4_9FIRM</name>
<dbReference type="PANTHER" id="PTHR21708:SF26">
    <property type="entry name" value="2-DEHYDROPANTOATE 2-REDUCTASE"/>
    <property type="match status" value="1"/>
</dbReference>
<keyword evidence="1" id="KW-0472">Membrane</keyword>
<evidence type="ECO:0000313" key="4">
    <source>
        <dbReference type="Proteomes" id="UP000595897"/>
    </source>
</evidence>
<feature type="transmembrane region" description="Helical" evidence="1">
    <location>
        <begin position="244"/>
        <end position="262"/>
    </location>
</feature>
<organism evidence="3 4">
    <name type="scientific">Anaeromicropila herbilytica</name>
    <dbReference type="NCBI Taxonomy" id="2785025"/>
    <lineage>
        <taxon>Bacteria</taxon>
        <taxon>Bacillati</taxon>
        <taxon>Bacillota</taxon>
        <taxon>Clostridia</taxon>
        <taxon>Lachnospirales</taxon>
        <taxon>Lachnospiraceae</taxon>
        <taxon>Anaeromicropila</taxon>
    </lineage>
</organism>
<dbReference type="EMBL" id="AP024169">
    <property type="protein sequence ID" value="BCN30902.1"/>
    <property type="molecule type" value="Genomic_DNA"/>
</dbReference>
<dbReference type="RefSeq" id="WP_271712059.1">
    <property type="nucleotide sequence ID" value="NZ_AP024169.1"/>
</dbReference>
<dbReference type="Pfam" id="PF02558">
    <property type="entry name" value="ApbA"/>
    <property type="match status" value="1"/>
</dbReference>
<protein>
    <recommendedName>
        <fullName evidence="2">Ketopantoate reductase N-terminal domain-containing protein</fullName>
    </recommendedName>
</protein>
<dbReference type="SUPFAM" id="SSF51735">
    <property type="entry name" value="NAD(P)-binding Rossmann-fold domains"/>
    <property type="match status" value="1"/>
</dbReference>
<gene>
    <name evidence="3" type="ORF">bsdtb5_21970</name>
</gene>
<reference evidence="3 4" key="1">
    <citation type="submission" date="2020-11" db="EMBL/GenBank/DDBJ databases">
        <title>Draft genome sequencing of a Lachnospiraceae strain isolated from anoxic soil subjected to BSD treatment.</title>
        <authorList>
            <person name="Uek A."/>
            <person name="Tonouchi A."/>
        </authorList>
    </citation>
    <scope>NUCLEOTIDE SEQUENCE [LARGE SCALE GENOMIC DNA]</scope>
    <source>
        <strain evidence="3 4">TB5</strain>
    </source>
</reference>
<keyword evidence="4" id="KW-1185">Reference proteome</keyword>
<proteinExistence type="predicted"/>
<accession>A0A7R7ELX4</accession>
<evidence type="ECO:0000256" key="1">
    <source>
        <dbReference type="SAM" id="Phobius"/>
    </source>
</evidence>
<keyword evidence="1" id="KW-1133">Transmembrane helix</keyword>
<feature type="domain" description="Ketopantoate reductase N-terminal" evidence="2">
    <location>
        <begin position="3"/>
        <end position="142"/>
    </location>
</feature>
<keyword evidence="1" id="KW-0812">Transmembrane</keyword>
<evidence type="ECO:0000313" key="3">
    <source>
        <dbReference type="EMBL" id="BCN30902.1"/>
    </source>
</evidence>
<sequence length="312" mass="34949">MKILIYGAGVIGSIFAGKLAQAKNDVTVLARGKRLEEIKKDGIVLTNPKTHQDEHAKVQVIDQLSSKDEYDYIIVVVQGTQIDEILPVLSQNCSKNIVFVVNTANGYDHWLKAVGEDRLMLGFPSAGGERINGKVSYFVGKGIQRAFQTTTFGEYNGVKSERVKTIIKLFNQAGIPSVFCSNMDAWQKTHVAMVTNIANALYGFECDNVALGRSYKDMKDMILGIKEGRKVLKHCGIKPTPTKLWWFQLPTTILTVFFSVFMRTTLAETTMAKHCIAARSEMIFLQQEFDTLIEKSGIKTPVIDRLKRNLYI</sequence>
<dbReference type="InterPro" id="IPR036291">
    <property type="entry name" value="NAD(P)-bd_dom_sf"/>
</dbReference>
<dbReference type="Gene3D" id="3.40.50.720">
    <property type="entry name" value="NAD(P)-binding Rossmann-like Domain"/>
    <property type="match status" value="1"/>
</dbReference>
<dbReference type="Proteomes" id="UP000595897">
    <property type="component" value="Chromosome"/>
</dbReference>
<dbReference type="KEGG" id="ahb:bsdtb5_21970"/>